<dbReference type="Proteomes" id="UP000789901">
    <property type="component" value="Unassembled WGS sequence"/>
</dbReference>
<evidence type="ECO:0000313" key="2">
    <source>
        <dbReference type="Proteomes" id="UP000789901"/>
    </source>
</evidence>
<dbReference type="EMBL" id="CAJVQB010005380">
    <property type="protein sequence ID" value="CAG8660222.1"/>
    <property type="molecule type" value="Genomic_DNA"/>
</dbReference>
<reference evidence="1 2" key="1">
    <citation type="submission" date="2021-06" db="EMBL/GenBank/DDBJ databases">
        <authorList>
            <person name="Kallberg Y."/>
            <person name="Tangrot J."/>
            <person name="Rosling A."/>
        </authorList>
    </citation>
    <scope>NUCLEOTIDE SEQUENCE [LARGE SCALE GENOMIC DNA]</scope>
    <source>
        <strain evidence="1 2">120-4 pot B 10/14</strain>
    </source>
</reference>
<keyword evidence="2" id="KW-1185">Reference proteome</keyword>
<protein>
    <submittedName>
        <fullName evidence="1">26568_t:CDS:1</fullName>
    </submittedName>
</protein>
<proteinExistence type="predicted"/>
<accession>A0ABN7URY7</accession>
<comment type="caution">
    <text evidence="1">The sequence shown here is derived from an EMBL/GenBank/DDBJ whole genome shotgun (WGS) entry which is preliminary data.</text>
</comment>
<feature type="non-terminal residue" evidence="1">
    <location>
        <position position="1"/>
    </location>
</feature>
<gene>
    <name evidence="1" type="ORF">GMARGA_LOCUS9841</name>
</gene>
<evidence type="ECO:0000313" key="1">
    <source>
        <dbReference type="EMBL" id="CAG8660222.1"/>
    </source>
</evidence>
<sequence length="48" mass="5411">GIKNKNSLDDTEVCIRCNCAKLLVDFILKGDQTIAKIRAAAYFRPKKK</sequence>
<organism evidence="1 2">
    <name type="scientific">Gigaspora margarita</name>
    <dbReference type="NCBI Taxonomy" id="4874"/>
    <lineage>
        <taxon>Eukaryota</taxon>
        <taxon>Fungi</taxon>
        <taxon>Fungi incertae sedis</taxon>
        <taxon>Mucoromycota</taxon>
        <taxon>Glomeromycotina</taxon>
        <taxon>Glomeromycetes</taxon>
        <taxon>Diversisporales</taxon>
        <taxon>Gigasporaceae</taxon>
        <taxon>Gigaspora</taxon>
    </lineage>
</organism>
<name>A0ABN7URY7_GIGMA</name>